<gene>
    <name evidence="2" type="ORF">DEO72_LG11g2621</name>
</gene>
<name>A0A4D6NSW5_VIGUN</name>
<dbReference type="InterPro" id="IPR011043">
    <property type="entry name" value="Gal_Oxase/kelch_b-propeller"/>
</dbReference>
<proteinExistence type="predicted"/>
<dbReference type="SUPFAM" id="SSF50965">
    <property type="entry name" value="Galactose oxidase, central domain"/>
    <property type="match status" value="1"/>
</dbReference>
<dbReference type="InterPro" id="IPR017451">
    <property type="entry name" value="F-box-assoc_interact_dom"/>
</dbReference>
<keyword evidence="3" id="KW-1185">Reference proteome</keyword>
<organism evidence="2 3">
    <name type="scientific">Vigna unguiculata</name>
    <name type="common">Cowpea</name>
    <dbReference type="NCBI Taxonomy" id="3917"/>
    <lineage>
        <taxon>Eukaryota</taxon>
        <taxon>Viridiplantae</taxon>
        <taxon>Streptophyta</taxon>
        <taxon>Embryophyta</taxon>
        <taxon>Tracheophyta</taxon>
        <taxon>Spermatophyta</taxon>
        <taxon>Magnoliopsida</taxon>
        <taxon>eudicotyledons</taxon>
        <taxon>Gunneridae</taxon>
        <taxon>Pentapetalae</taxon>
        <taxon>rosids</taxon>
        <taxon>fabids</taxon>
        <taxon>Fabales</taxon>
        <taxon>Fabaceae</taxon>
        <taxon>Papilionoideae</taxon>
        <taxon>50 kb inversion clade</taxon>
        <taxon>NPAAA clade</taxon>
        <taxon>indigoferoid/millettioid clade</taxon>
        <taxon>Phaseoleae</taxon>
        <taxon>Vigna</taxon>
    </lineage>
</organism>
<dbReference type="PANTHER" id="PTHR31672">
    <property type="entry name" value="BNACNNG10540D PROTEIN"/>
    <property type="match status" value="1"/>
</dbReference>
<dbReference type="NCBIfam" id="TIGR01640">
    <property type="entry name" value="F_box_assoc_1"/>
    <property type="match status" value="1"/>
</dbReference>
<evidence type="ECO:0000259" key="1">
    <source>
        <dbReference type="SMART" id="SM00256"/>
    </source>
</evidence>
<dbReference type="Pfam" id="PF00646">
    <property type="entry name" value="F-box"/>
    <property type="match status" value="1"/>
</dbReference>
<dbReference type="Proteomes" id="UP000501690">
    <property type="component" value="Linkage Group LG11"/>
</dbReference>
<dbReference type="AlphaFoldDB" id="A0A4D6NSW5"/>
<dbReference type="InterPro" id="IPR036047">
    <property type="entry name" value="F-box-like_dom_sf"/>
</dbReference>
<dbReference type="PANTHER" id="PTHR31672:SF13">
    <property type="entry name" value="F-BOX PROTEIN CPR30-LIKE"/>
    <property type="match status" value="1"/>
</dbReference>
<reference evidence="2 3" key="1">
    <citation type="submission" date="2019-04" db="EMBL/GenBank/DDBJ databases">
        <title>An improved genome assembly and genetic linkage map for asparagus bean, Vigna unguiculata ssp. sesquipedialis.</title>
        <authorList>
            <person name="Xia Q."/>
            <person name="Zhang R."/>
            <person name="Dong Y."/>
        </authorList>
    </citation>
    <scope>NUCLEOTIDE SEQUENCE [LARGE SCALE GENOMIC DNA]</scope>
    <source>
        <tissue evidence="2">Leaf</tissue>
    </source>
</reference>
<evidence type="ECO:0000313" key="3">
    <source>
        <dbReference type="Proteomes" id="UP000501690"/>
    </source>
</evidence>
<evidence type="ECO:0000313" key="2">
    <source>
        <dbReference type="EMBL" id="QCE15609.1"/>
    </source>
</evidence>
<dbReference type="InterPro" id="IPR050796">
    <property type="entry name" value="SCF_F-box_component"/>
</dbReference>
<feature type="domain" description="F-box" evidence="1">
    <location>
        <begin position="20"/>
        <end position="60"/>
    </location>
</feature>
<accession>A0A4D6NSW5</accession>
<dbReference type="SUPFAM" id="SSF81383">
    <property type="entry name" value="F-box domain"/>
    <property type="match status" value="1"/>
</dbReference>
<dbReference type="InterPro" id="IPR006527">
    <property type="entry name" value="F-box-assoc_dom_typ1"/>
</dbReference>
<dbReference type="InterPro" id="IPR001810">
    <property type="entry name" value="F-box_dom"/>
</dbReference>
<dbReference type="CDD" id="cd22157">
    <property type="entry name" value="F-box_AtFBW1-like"/>
    <property type="match status" value="1"/>
</dbReference>
<dbReference type="Gene3D" id="1.20.1280.50">
    <property type="match status" value="1"/>
</dbReference>
<sequence length="377" mass="42706">MEGESSSSREAKEAKKMPILLSELIIEILLRLPVKSLVRFKCVCKSWLSLLSDPYFAISHFQRLTAASTARLLLIAPPNPGIRSIDFNASLHDDSAMYTLNLDFLSPNDYSDFRIVGSCRGFLLLNSYQSLWVWNPSTGVHRKLPSTLIESNFKTFLLGFGYDPSADDYLVVKASSYDNPMRGFDKATNRVEFFSLKTNVWRDVEANNLSYVNYNDDIKGGALLNGAIHWFAFPSDVRHGVIVVFDLTGRSLSEMLLPDELLDHYDLDTCELLVLGDLLSISFLEMDRSVEIWMMEEYGVESSWTLTIVVSAEDIPADRFFFPICYTRGGDIFGTDASTGLAKYNDMGELQEHRSYCNRRDAFEVAVYTESLFSFPM</sequence>
<dbReference type="EMBL" id="CP039355">
    <property type="protein sequence ID" value="QCE15609.1"/>
    <property type="molecule type" value="Genomic_DNA"/>
</dbReference>
<dbReference type="SMART" id="SM00256">
    <property type="entry name" value="FBOX"/>
    <property type="match status" value="1"/>
</dbReference>
<protein>
    <submittedName>
        <fullName evidence="2">F-box protein 22</fullName>
    </submittedName>
</protein>
<dbReference type="Pfam" id="PF07734">
    <property type="entry name" value="FBA_1"/>
    <property type="match status" value="1"/>
</dbReference>